<evidence type="ECO:0000256" key="1">
    <source>
        <dbReference type="ARBA" id="ARBA00004917"/>
    </source>
</evidence>
<dbReference type="EC" id="2.5.1.78" evidence="3 7"/>
<evidence type="ECO:0000313" key="8">
    <source>
        <dbReference type="EMBL" id="PWB02572.1"/>
    </source>
</evidence>
<dbReference type="Pfam" id="PF00885">
    <property type="entry name" value="DMRL_synthase"/>
    <property type="match status" value="1"/>
</dbReference>
<comment type="function">
    <text evidence="7">Catalyzes the formation of 6,7-dimethyl-8-ribityllumazine by condensation of 5-amino-6-(D-ribitylamino)uracil with 3,4-dihydroxy-2-butanone 4-phosphate. This is the penultimate step in the biosynthesis of riboflavin.</text>
</comment>
<dbReference type="InterPro" id="IPR002180">
    <property type="entry name" value="LS/RS"/>
</dbReference>
<keyword evidence="4 7" id="KW-0686">Riboflavin biosynthesis</keyword>
<name>A0A2V1INT9_9BACT</name>
<feature type="binding site" evidence="7">
    <location>
        <begin position="59"/>
        <end position="61"/>
    </location>
    <ligand>
        <name>5-amino-6-(D-ribitylamino)uracil</name>
        <dbReference type="ChEBI" id="CHEBI:15934"/>
    </ligand>
</feature>
<sequence length="159" mass="16899">MSQHTPTSSLPRIKDFRIAIAVAEWNGHITGALRDGALDTLRSYGMPEKDVTVVSVPGAVELTFAASKLIETGSYDAIIIIGCVIKGDTPHFDYVCQSVTQGMTALNADCDIPVIFGVLTVNEEQQALDRAGGSLGNKGAEAAETAIKMVALNRHIDEL</sequence>
<keyword evidence="5 7" id="KW-0808">Transferase</keyword>
<dbReference type="GO" id="GO:0005829">
    <property type="term" value="C:cytosol"/>
    <property type="evidence" value="ECO:0007669"/>
    <property type="project" value="TreeGrafter"/>
</dbReference>
<comment type="caution">
    <text evidence="8">The sequence shown here is derived from an EMBL/GenBank/DDBJ whole genome shotgun (WGS) entry which is preliminary data.</text>
</comment>
<dbReference type="NCBIfam" id="TIGR00114">
    <property type="entry name" value="lumazine-synth"/>
    <property type="match status" value="1"/>
</dbReference>
<feature type="binding site" evidence="7">
    <location>
        <position position="25"/>
    </location>
    <ligand>
        <name>5-amino-6-(D-ribitylamino)uracil</name>
        <dbReference type="ChEBI" id="CHEBI:15934"/>
    </ligand>
</feature>
<organism evidence="8 9">
    <name type="scientific">Duncaniella muris</name>
    <dbReference type="NCBI Taxonomy" id="2094150"/>
    <lineage>
        <taxon>Bacteria</taxon>
        <taxon>Pseudomonadati</taxon>
        <taxon>Bacteroidota</taxon>
        <taxon>Bacteroidia</taxon>
        <taxon>Bacteroidales</taxon>
        <taxon>Muribaculaceae</taxon>
        <taxon>Duncaniella</taxon>
    </lineage>
</organism>
<dbReference type="GO" id="GO:0009349">
    <property type="term" value="C:riboflavin synthase complex"/>
    <property type="evidence" value="ECO:0007669"/>
    <property type="project" value="UniProtKB-UniRule"/>
</dbReference>
<accession>A0A2V1INT9</accession>
<reference evidence="9" key="1">
    <citation type="submission" date="2018-02" db="EMBL/GenBank/DDBJ databases">
        <authorList>
            <person name="Clavel T."/>
            <person name="Strowig T."/>
        </authorList>
    </citation>
    <scope>NUCLEOTIDE SEQUENCE [LARGE SCALE GENOMIC DNA]</scope>
    <source>
        <strain evidence="9">DSM 103720</strain>
    </source>
</reference>
<dbReference type="PANTHER" id="PTHR21058">
    <property type="entry name" value="6,7-DIMETHYL-8-RIBITYLLUMAZINE SYNTHASE DMRL SYNTHASE LUMAZINE SYNTHASE"/>
    <property type="match status" value="1"/>
</dbReference>
<dbReference type="UniPathway" id="UPA00275">
    <property type="reaction ID" value="UER00404"/>
</dbReference>
<feature type="binding site" evidence="7">
    <location>
        <begin position="83"/>
        <end position="85"/>
    </location>
    <ligand>
        <name>5-amino-6-(D-ribitylamino)uracil</name>
        <dbReference type="ChEBI" id="CHEBI:15934"/>
    </ligand>
</feature>
<dbReference type="GO" id="GO:0009231">
    <property type="term" value="P:riboflavin biosynthetic process"/>
    <property type="evidence" value="ECO:0007669"/>
    <property type="project" value="UniProtKB-UniRule"/>
</dbReference>
<dbReference type="RefSeq" id="WP_107032037.1">
    <property type="nucleotide sequence ID" value="NZ_CAOQDP010000001.1"/>
</dbReference>
<feature type="active site" description="Proton donor" evidence="7">
    <location>
        <position position="91"/>
    </location>
</feature>
<evidence type="ECO:0000256" key="5">
    <source>
        <dbReference type="ARBA" id="ARBA00022679"/>
    </source>
</evidence>
<gene>
    <name evidence="7" type="primary">ribH</name>
    <name evidence="8" type="ORF">C5O23_05945</name>
</gene>
<evidence type="ECO:0000313" key="9">
    <source>
        <dbReference type="Proteomes" id="UP000244905"/>
    </source>
</evidence>
<feature type="binding site" evidence="7">
    <location>
        <position position="116"/>
    </location>
    <ligand>
        <name>5-amino-6-(D-ribitylamino)uracil</name>
        <dbReference type="ChEBI" id="CHEBI:15934"/>
    </ligand>
</feature>
<evidence type="ECO:0000256" key="3">
    <source>
        <dbReference type="ARBA" id="ARBA00012664"/>
    </source>
</evidence>
<evidence type="ECO:0000256" key="6">
    <source>
        <dbReference type="ARBA" id="ARBA00048785"/>
    </source>
</evidence>
<dbReference type="PANTHER" id="PTHR21058:SF0">
    <property type="entry name" value="6,7-DIMETHYL-8-RIBITYLLUMAZINE SYNTHASE"/>
    <property type="match status" value="1"/>
</dbReference>
<comment type="catalytic activity">
    <reaction evidence="6 7">
        <text>(2S)-2-hydroxy-3-oxobutyl phosphate + 5-amino-6-(D-ribitylamino)uracil = 6,7-dimethyl-8-(1-D-ribityl)lumazine + phosphate + 2 H2O + H(+)</text>
        <dbReference type="Rhea" id="RHEA:26152"/>
        <dbReference type="ChEBI" id="CHEBI:15377"/>
        <dbReference type="ChEBI" id="CHEBI:15378"/>
        <dbReference type="ChEBI" id="CHEBI:15934"/>
        <dbReference type="ChEBI" id="CHEBI:43474"/>
        <dbReference type="ChEBI" id="CHEBI:58201"/>
        <dbReference type="ChEBI" id="CHEBI:58830"/>
        <dbReference type="EC" id="2.5.1.78"/>
    </reaction>
</comment>
<dbReference type="AlphaFoldDB" id="A0A2V1INT9"/>
<dbReference type="HAMAP" id="MF_00178">
    <property type="entry name" value="Lumazine_synth"/>
    <property type="match status" value="1"/>
</dbReference>
<evidence type="ECO:0000256" key="4">
    <source>
        <dbReference type="ARBA" id="ARBA00022619"/>
    </source>
</evidence>
<comment type="pathway">
    <text evidence="1 7">Cofactor biosynthesis; riboflavin biosynthesis; riboflavin from 2-hydroxy-3-oxobutyl phosphate and 5-amino-6-(D-ribitylamino)uracil: step 1/2.</text>
</comment>
<dbReference type="SUPFAM" id="SSF52121">
    <property type="entry name" value="Lumazine synthase"/>
    <property type="match status" value="1"/>
</dbReference>
<keyword evidence="9" id="KW-1185">Reference proteome</keyword>
<proteinExistence type="inferred from homology"/>
<dbReference type="Gene3D" id="3.40.50.960">
    <property type="entry name" value="Lumazine/riboflavin synthase"/>
    <property type="match status" value="1"/>
</dbReference>
<protein>
    <recommendedName>
        <fullName evidence="3 7">6,7-dimethyl-8-ribityllumazine synthase</fullName>
        <shortName evidence="7">DMRL synthase</shortName>
        <shortName evidence="7">LS</shortName>
        <shortName evidence="7">Lumazine synthase</shortName>
        <ecNumber evidence="3 7">2.5.1.78</ecNumber>
    </recommendedName>
</protein>
<evidence type="ECO:0000256" key="2">
    <source>
        <dbReference type="ARBA" id="ARBA00007424"/>
    </source>
</evidence>
<feature type="binding site" evidence="7">
    <location>
        <position position="130"/>
    </location>
    <ligand>
        <name>(2S)-2-hydroxy-3-oxobutyl phosphate</name>
        <dbReference type="ChEBI" id="CHEBI:58830"/>
    </ligand>
</feature>
<comment type="similarity">
    <text evidence="2 7">Belongs to the DMRL synthase family.</text>
</comment>
<dbReference type="GeneID" id="82525884"/>
<dbReference type="InterPro" id="IPR034964">
    <property type="entry name" value="LS"/>
</dbReference>
<dbReference type="EMBL" id="PUEC01000011">
    <property type="protein sequence ID" value="PWB02572.1"/>
    <property type="molecule type" value="Genomic_DNA"/>
</dbReference>
<evidence type="ECO:0000256" key="7">
    <source>
        <dbReference type="HAMAP-Rule" id="MF_00178"/>
    </source>
</evidence>
<dbReference type="GO" id="GO:0000906">
    <property type="term" value="F:6,7-dimethyl-8-ribityllumazine synthase activity"/>
    <property type="evidence" value="ECO:0007669"/>
    <property type="project" value="UniProtKB-UniRule"/>
</dbReference>
<dbReference type="InterPro" id="IPR036467">
    <property type="entry name" value="LS/RS_sf"/>
</dbReference>
<dbReference type="Proteomes" id="UP000244905">
    <property type="component" value="Unassembled WGS sequence"/>
</dbReference>
<feature type="binding site" evidence="7">
    <location>
        <begin position="88"/>
        <end position="89"/>
    </location>
    <ligand>
        <name>(2S)-2-hydroxy-3-oxobutyl phosphate</name>
        <dbReference type="ChEBI" id="CHEBI:58830"/>
    </ligand>
</feature>
<dbReference type="CDD" id="cd09209">
    <property type="entry name" value="Lumazine_synthase-I"/>
    <property type="match status" value="1"/>
</dbReference>